<reference evidence="3 4" key="1">
    <citation type="journal article" date="2019" name="Syst. Appl. Microbiol.">
        <title>Characterization of Bifidobacterium species in feaces of the Egyptian fruit bat: Description of B. vespertilionis sp. nov. and B. rousetti sp. nov.</title>
        <authorList>
            <person name="Modesto M."/>
            <person name="Satti M."/>
            <person name="Watanabe K."/>
            <person name="Puglisi E."/>
            <person name="Morelli L."/>
            <person name="Huang C.-H."/>
            <person name="Liou J.-S."/>
            <person name="Miyashita M."/>
            <person name="Tamura T."/>
            <person name="Saito S."/>
            <person name="Mori K."/>
            <person name="Huang L."/>
            <person name="Sciavilla P."/>
            <person name="Sandri C."/>
            <person name="Spiezio C."/>
            <person name="Vitali F."/>
            <person name="Cavalieri D."/>
            <person name="Perpetuini G."/>
            <person name="Tofalo R."/>
            <person name="Bonetti A."/>
            <person name="Arita M."/>
            <person name="Mattarelli P."/>
        </authorList>
    </citation>
    <scope>NUCLEOTIDE SEQUENCE [LARGE SCALE GENOMIC DNA]</scope>
    <source>
        <strain evidence="1 4">RST16</strain>
        <strain evidence="2 3">RST8</strain>
    </source>
</reference>
<keyword evidence="4" id="KW-1185">Reference proteome</keyword>
<dbReference type="Proteomes" id="UP000374630">
    <property type="component" value="Unassembled WGS sequence"/>
</dbReference>
<comment type="caution">
    <text evidence="2">The sequence shown here is derived from an EMBL/GenBank/DDBJ whole genome shotgun (WGS) entry which is preliminary data.</text>
</comment>
<organism evidence="2 3">
    <name type="scientific">Bifidobacterium vespertilionis</name>
    <dbReference type="NCBI Taxonomy" id="2562524"/>
    <lineage>
        <taxon>Bacteria</taxon>
        <taxon>Bacillati</taxon>
        <taxon>Actinomycetota</taxon>
        <taxon>Actinomycetes</taxon>
        <taxon>Bifidobacteriales</taxon>
        <taxon>Bifidobacteriaceae</taxon>
        <taxon>Bifidobacterium</taxon>
    </lineage>
</organism>
<dbReference type="AlphaFoldDB" id="A0A5J5DVR2"/>
<accession>A0A5J5DVR2</accession>
<evidence type="ECO:0000313" key="2">
    <source>
        <dbReference type="EMBL" id="KAA8821051.1"/>
    </source>
</evidence>
<proteinExistence type="predicted"/>
<sequence>MNVTRIVLFKESSQFDLVRGPKKMSGKAPRNLKFSFGLSVTEGKPWPNEFMIRMELRTEDMPAEEEPLLVTELHYAVSFDEPEANNAPLDIIWPLARPDLVAQLRRYEIPGDTIPLRLGAEGVDGKKSR</sequence>
<name>A0A5J5DVR2_9BIFI</name>
<gene>
    <name evidence="2" type="ORF">EM848_11425</name>
    <name evidence="1" type="ORF">EMO90_06160</name>
</gene>
<dbReference type="Proteomes" id="UP000345527">
    <property type="component" value="Unassembled WGS sequence"/>
</dbReference>
<evidence type="ECO:0000313" key="3">
    <source>
        <dbReference type="Proteomes" id="UP000345527"/>
    </source>
</evidence>
<dbReference type="RefSeq" id="WP_150355058.1">
    <property type="nucleotide sequence ID" value="NZ_RZNZ01000007.1"/>
</dbReference>
<dbReference type="EMBL" id="RZNZ01000007">
    <property type="protein sequence ID" value="KAA8820762.1"/>
    <property type="molecule type" value="Genomic_DNA"/>
</dbReference>
<dbReference type="OrthoDB" id="9989821at2"/>
<protein>
    <submittedName>
        <fullName evidence="2">Uncharacterized protein</fullName>
    </submittedName>
</protein>
<evidence type="ECO:0000313" key="1">
    <source>
        <dbReference type="EMBL" id="KAA8820762.1"/>
    </source>
</evidence>
<evidence type="ECO:0000313" key="4">
    <source>
        <dbReference type="Proteomes" id="UP000374630"/>
    </source>
</evidence>
<dbReference type="EMBL" id="RZOA01000035">
    <property type="protein sequence ID" value="KAA8821051.1"/>
    <property type="molecule type" value="Genomic_DNA"/>
</dbReference>